<dbReference type="WBParaSite" id="nRc.2.0.1.t05031-RA">
    <property type="protein sequence ID" value="nRc.2.0.1.t05031-RA"/>
    <property type="gene ID" value="nRc.2.0.1.g05031"/>
</dbReference>
<sequence length="127" mass="15097">MRVNPPFGCQSWCSRSNLEINNFPKLADFMDNWHYPDPNYTVSHGIRVILRHIIMWHIHLCHDIFRLMVGQLTKHPYFIYREYKKNNIQLITEEGTIAIVHGFMCGYLTRMRGHISPRNSIVFCHPV</sequence>
<keyword evidence="1" id="KW-1185">Reference proteome</keyword>
<dbReference type="AlphaFoldDB" id="A0A915HU15"/>
<name>A0A915HU15_ROMCU</name>
<accession>A0A915HU15</accession>
<reference evidence="2" key="1">
    <citation type="submission" date="2022-11" db="UniProtKB">
        <authorList>
            <consortium name="WormBaseParasite"/>
        </authorList>
    </citation>
    <scope>IDENTIFICATION</scope>
</reference>
<organism evidence="1 2">
    <name type="scientific">Romanomermis culicivorax</name>
    <name type="common">Nematode worm</name>
    <dbReference type="NCBI Taxonomy" id="13658"/>
    <lineage>
        <taxon>Eukaryota</taxon>
        <taxon>Metazoa</taxon>
        <taxon>Ecdysozoa</taxon>
        <taxon>Nematoda</taxon>
        <taxon>Enoplea</taxon>
        <taxon>Dorylaimia</taxon>
        <taxon>Mermithida</taxon>
        <taxon>Mermithoidea</taxon>
        <taxon>Mermithidae</taxon>
        <taxon>Romanomermis</taxon>
    </lineage>
</organism>
<evidence type="ECO:0000313" key="1">
    <source>
        <dbReference type="Proteomes" id="UP000887565"/>
    </source>
</evidence>
<dbReference type="Proteomes" id="UP000887565">
    <property type="component" value="Unplaced"/>
</dbReference>
<proteinExistence type="predicted"/>
<evidence type="ECO:0000313" key="2">
    <source>
        <dbReference type="WBParaSite" id="nRc.2.0.1.t05031-RA"/>
    </source>
</evidence>
<protein>
    <submittedName>
        <fullName evidence="2">Uncharacterized protein</fullName>
    </submittedName>
</protein>